<dbReference type="EMBL" id="AUZX01011357">
    <property type="protein sequence ID" value="EQD43805.1"/>
    <property type="molecule type" value="Genomic_DNA"/>
</dbReference>
<feature type="transmembrane region" description="Helical" evidence="1">
    <location>
        <begin position="49"/>
        <end position="68"/>
    </location>
</feature>
<keyword evidence="1" id="KW-1133">Transmembrane helix</keyword>
<gene>
    <name evidence="2" type="ORF">B1A_15481</name>
</gene>
<organism evidence="2">
    <name type="scientific">mine drainage metagenome</name>
    <dbReference type="NCBI Taxonomy" id="410659"/>
    <lineage>
        <taxon>unclassified sequences</taxon>
        <taxon>metagenomes</taxon>
        <taxon>ecological metagenomes</taxon>
    </lineage>
</organism>
<name>T1ANY8_9ZZZZ</name>
<feature type="transmembrane region" description="Helical" evidence="1">
    <location>
        <begin position="177"/>
        <end position="196"/>
    </location>
</feature>
<evidence type="ECO:0000313" key="2">
    <source>
        <dbReference type="EMBL" id="EQD43805.1"/>
    </source>
</evidence>
<comment type="caution">
    <text evidence="2">The sequence shown here is derived from an EMBL/GenBank/DDBJ whole genome shotgun (WGS) entry which is preliminary data.</text>
</comment>
<proteinExistence type="predicted"/>
<sequence length="210" mass="24047">MEVSMSNWSFDSPLRTLSDEEKIRKDEKLWEDDNLGGVHEDNNPVPAPVVWLVALTVVTAFAITFPLWGQRPTAALYEPYVNSMDKPEVLAAKDDKEAMAKIVEMNKGTPNDALLERHPLSMDDLRMIAPQIKALEAKGAHMHDFEVVGDQVVTANFEGNYRPDGSRIRQQPWWDKGYTIDVFYLSYFFLAVFTMIKRLPPTSWQPKHDH</sequence>
<evidence type="ECO:0000256" key="1">
    <source>
        <dbReference type="SAM" id="Phobius"/>
    </source>
</evidence>
<protein>
    <submittedName>
        <fullName evidence="2">Uncharacterized protein</fullName>
    </submittedName>
</protein>
<keyword evidence="1" id="KW-0812">Transmembrane</keyword>
<keyword evidence="1" id="KW-0472">Membrane</keyword>
<dbReference type="AlphaFoldDB" id="T1ANY8"/>
<accession>T1ANY8</accession>
<reference evidence="2" key="2">
    <citation type="journal article" date="2014" name="ISME J.">
        <title>Microbial stratification in low pH oxic and suboxic macroscopic growths along an acid mine drainage.</title>
        <authorList>
            <person name="Mendez-Garcia C."/>
            <person name="Mesa V."/>
            <person name="Sprenger R.R."/>
            <person name="Richter M."/>
            <person name="Diez M.S."/>
            <person name="Solano J."/>
            <person name="Bargiela R."/>
            <person name="Golyshina O.V."/>
            <person name="Manteca A."/>
            <person name="Ramos J.L."/>
            <person name="Gallego J.R."/>
            <person name="Llorente I."/>
            <person name="Martins Dos Santos V.A."/>
            <person name="Jensen O.N."/>
            <person name="Pelaez A.I."/>
            <person name="Sanchez J."/>
            <person name="Ferrer M."/>
        </authorList>
    </citation>
    <scope>NUCLEOTIDE SEQUENCE</scope>
</reference>
<reference evidence="2" key="1">
    <citation type="submission" date="2013-08" db="EMBL/GenBank/DDBJ databases">
        <authorList>
            <person name="Mendez C."/>
            <person name="Richter M."/>
            <person name="Ferrer M."/>
            <person name="Sanchez J."/>
        </authorList>
    </citation>
    <scope>NUCLEOTIDE SEQUENCE</scope>
</reference>